<organism evidence="7 8">
    <name type="scientific">Macleaya cordata</name>
    <name type="common">Five-seeded plume-poppy</name>
    <name type="synonym">Bocconia cordata</name>
    <dbReference type="NCBI Taxonomy" id="56857"/>
    <lineage>
        <taxon>Eukaryota</taxon>
        <taxon>Viridiplantae</taxon>
        <taxon>Streptophyta</taxon>
        <taxon>Embryophyta</taxon>
        <taxon>Tracheophyta</taxon>
        <taxon>Spermatophyta</taxon>
        <taxon>Magnoliopsida</taxon>
        <taxon>Ranunculales</taxon>
        <taxon>Papaveraceae</taxon>
        <taxon>Papaveroideae</taxon>
        <taxon>Macleaya</taxon>
    </lineage>
</organism>
<dbReference type="OMA" id="NWIGSTK"/>
<keyword evidence="8" id="KW-1185">Reference proteome</keyword>
<sequence length="92" mass="10989">MVIHCRSKDDDLGEHSIPYGQTYTWSFHPNFIRTTLFWCGIGYWDVKAGRAVQGSFKIYEYIRDHGSRHYYRSVQTDGIHFDKDLVYHWPSK</sequence>
<keyword evidence="3 6" id="KW-0713">Self-incompatibility</keyword>
<evidence type="ECO:0000256" key="6">
    <source>
        <dbReference type="RuleBase" id="RU367044"/>
    </source>
</evidence>
<evidence type="ECO:0000256" key="2">
    <source>
        <dbReference type="ARBA" id="ARBA00005581"/>
    </source>
</evidence>
<proteinExistence type="inferred from homology"/>
<evidence type="ECO:0000313" key="8">
    <source>
        <dbReference type="Proteomes" id="UP000195402"/>
    </source>
</evidence>
<dbReference type="GO" id="GO:0005576">
    <property type="term" value="C:extracellular region"/>
    <property type="evidence" value="ECO:0007669"/>
    <property type="project" value="UniProtKB-SubCell"/>
</dbReference>
<dbReference type="InParanoid" id="A0A200QRS0"/>
<dbReference type="Pfam" id="PF05938">
    <property type="entry name" value="Self-incomp_S1"/>
    <property type="match status" value="1"/>
</dbReference>
<reference evidence="7 8" key="1">
    <citation type="journal article" date="2017" name="Mol. Plant">
        <title>The Genome of Medicinal Plant Macleaya cordata Provides New Insights into Benzylisoquinoline Alkaloids Metabolism.</title>
        <authorList>
            <person name="Liu X."/>
            <person name="Liu Y."/>
            <person name="Huang P."/>
            <person name="Ma Y."/>
            <person name="Qing Z."/>
            <person name="Tang Q."/>
            <person name="Cao H."/>
            <person name="Cheng P."/>
            <person name="Zheng Y."/>
            <person name="Yuan Z."/>
            <person name="Zhou Y."/>
            <person name="Liu J."/>
            <person name="Tang Z."/>
            <person name="Zhuo Y."/>
            <person name="Zhang Y."/>
            <person name="Yu L."/>
            <person name="Huang J."/>
            <person name="Yang P."/>
            <person name="Peng Q."/>
            <person name="Zhang J."/>
            <person name="Jiang W."/>
            <person name="Zhang Z."/>
            <person name="Lin K."/>
            <person name="Ro D.K."/>
            <person name="Chen X."/>
            <person name="Xiong X."/>
            <person name="Shang Y."/>
            <person name="Huang S."/>
            <person name="Zeng J."/>
        </authorList>
    </citation>
    <scope>NUCLEOTIDE SEQUENCE [LARGE SCALE GENOMIC DNA]</scope>
    <source>
        <strain evidence="8">cv. BLH2017</strain>
        <tissue evidence="7">Root</tissue>
    </source>
</reference>
<gene>
    <name evidence="7" type="ORF">BVC80_7351g7</name>
</gene>
<evidence type="ECO:0000313" key="7">
    <source>
        <dbReference type="EMBL" id="OVA13122.1"/>
    </source>
</evidence>
<accession>A0A200QRS0</accession>
<dbReference type="AlphaFoldDB" id="A0A200QRS0"/>
<dbReference type="OrthoDB" id="1900999at2759"/>
<protein>
    <recommendedName>
        <fullName evidence="6">S-protein homolog</fullName>
    </recommendedName>
</protein>
<dbReference type="InterPro" id="IPR010264">
    <property type="entry name" value="Self-incomp_S1"/>
</dbReference>
<dbReference type="Proteomes" id="UP000195402">
    <property type="component" value="Unassembled WGS sequence"/>
</dbReference>
<evidence type="ECO:0000256" key="4">
    <source>
        <dbReference type="ARBA" id="ARBA00022525"/>
    </source>
</evidence>
<evidence type="ECO:0000256" key="3">
    <source>
        <dbReference type="ARBA" id="ARBA00022471"/>
    </source>
</evidence>
<name>A0A200QRS0_MACCD</name>
<evidence type="ECO:0000256" key="5">
    <source>
        <dbReference type="ARBA" id="ARBA00022729"/>
    </source>
</evidence>
<dbReference type="PANTHER" id="PTHR31232">
    <property type="match status" value="1"/>
</dbReference>
<comment type="similarity">
    <text evidence="2 6">Belongs to the plant self-incompatibility (S1) protein family.</text>
</comment>
<dbReference type="PANTHER" id="PTHR31232:SF18">
    <property type="entry name" value="S-PROTEIN HOMOLOG"/>
    <property type="match status" value="1"/>
</dbReference>
<comment type="caution">
    <text evidence="7">The sequence shown here is derived from an EMBL/GenBank/DDBJ whole genome shotgun (WGS) entry which is preliminary data.</text>
</comment>
<keyword evidence="4 6" id="KW-0964">Secreted</keyword>
<comment type="subcellular location">
    <subcellularLocation>
        <location evidence="1 6">Secreted</location>
    </subcellularLocation>
</comment>
<dbReference type="GO" id="GO:0060320">
    <property type="term" value="P:rejection of self pollen"/>
    <property type="evidence" value="ECO:0007669"/>
    <property type="project" value="UniProtKB-KW"/>
</dbReference>
<evidence type="ECO:0000256" key="1">
    <source>
        <dbReference type="ARBA" id="ARBA00004613"/>
    </source>
</evidence>
<keyword evidence="5" id="KW-0732">Signal</keyword>
<dbReference type="EMBL" id="MVGT01001204">
    <property type="protein sequence ID" value="OVA13122.1"/>
    <property type="molecule type" value="Genomic_DNA"/>
</dbReference>